<feature type="non-terminal residue" evidence="1">
    <location>
        <position position="1"/>
    </location>
</feature>
<protein>
    <submittedName>
        <fullName evidence="1">9144_t:CDS:1</fullName>
    </submittedName>
</protein>
<organism evidence="1 2">
    <name type="scientific">Cetraspora pellucida</name>
    <dbReference type="NCBI Taxonomy" id="1433469"/>
    <lineage>
        <taxon>Eukaryota</taxon>
        <taxon>Fungi</taxon>
        <taxon>Fungi incertae sedis</taxon>
        <taxon>Mucoromycota</taxon>
        <taxon>Glomeromycotina</taxon>
        <taxon>Glomeromycetes</taxon>
        <taxon>Diversisporales</taxon>
        <taxon>Gigasporaceae</taxon>
        <taxon>Cetraspora</taxon>
    </lineage>
</organism>
<name>A0ACA9NN71_9GLOM</name>
<sequence length="62" mass="6420">TSAERGKVPSSSENVTPTLFGSAGTLLADQASGSASSPAEVWSEEKRFSSNVLVEPQEVPVI</sequence>
<proteinExistence type="predicted"/>
<keyword evidence="2" id="KW-1185">Reference proteome</keyword>
<comment type="caution">
    <text evidence="1">The sequence shown here is derived from an EMBL/GenBank/DDBJ whole genome shotgun (WGS) entry which is preliminary data.</text>
</comment>
<gene>
    <name evidence="1" type="ORF">SPELUC_LOCUS9256</name>
</gene>
<evidence type="ECO:0000313" key="2">
    <source>
        <dbReference type="Proteomes" id="UP000789366"/>
    </source>
</evidence>
<accession>A0ACA9NN71</accession>
<reference evidence="1" key="1">
    <citation type="submission" date="2021-06" db="EMBL/GenBank/DDBJ databases">
        <authorList>
            <person name="Kallberg Y."/>
            <person name="Tangrot J."/>
            <person name="Rosling A."/>
        </authorList>
    </citation>
    <scope>NUCLEOTIDE SEQUENCE</scope>
    <source>
        <strain evidence="1">28 12/20/2015</strain>
    </source>
</reference>
<dbReference type="EMBL" id="CAJVPW010015290">
    <property type="protein sequence ID" value="CAG8660600.1"/>
    <property type="molecule type" value="Genomic_DNA"/>
</dbReference>
<evidence type="ECO:0000313" key="1">
    <source>
        <dbReference type="EMBL" id="CAG8660600.1"/>
    </source>
</evidence>
<dbReference type="Proteomes" id="UP000789366">
    <property type="component" value="Unassembled WGS sequence"/>
</dbReference>